<keyword evidence="3 7" id="KW-0808">Transferase</keyword>
<dbReference type="Gene3D" id="2.160.10.10">
    <property type="entry name" value="Hexapeptide repeat proteins"/>
    <property type="match status" value="1"/>
</dbReference>
<comment type="subunit">
    <text evidence="7">Homotrimer.</text>
</comment>
<comment type="function">
    <text evidence="7">Catalyzes the N-acylation of UDP-3-O-acylglucosamine using 3-hydroxyacyl-ACP as the acyl donor. Is involved in the biosynthesis of lipid A, a phosphorylated glycolipid that anchors the lipopolysaccharide to the outer membrane of the cell.</text>
</comment>
<keyword evidence="1 7" id="KW-0444">Lipid biosynthesis</keyword>
<dbReference type="InterPro" id="IPR007691">
    <property type="entry name" value="LpxD"/>
</dbReference>
<gene>
    <name evidence="7 10" type="primary">lpxD</name>
    <name evidence="10" type="ORF">RM531_02490</name>
</gene>
<evidence type="ECO:0000256" key="4">
    <source>
        <dbReference type="ARBA" id="ARBA00022737"/>
    </source>
</evidence>
<dbReference type="EC" id="2.3.1.191" evidence="7"/>
<accession>A0ABU3B4F8</accession>
<sequence length="342" mass="35287">MAFSLRDIADRFGLTLQGDGAGLIEGVCSLQPGMPGRLSFLADPKQDGFLAQTVAGAVILAPDMADRCPAPALIADNPQLAYARVAALFLPPPPAAGVHPSAIIDPAAQVDEGAAVGPRVVIEAGVSVATGTVLSPGCVLEAGCKVGPDCRIGANAVLGRDVRLGARVRVEAGAVIGGRGFGLARDRDGWVEIPQLGGVRLEDDVEVGAGCTIDRGTIGDTLLERGVKLDDQVHIAHNCRIGALTVIAGCTGVAGSTQIGARCMIGGGVGIGDHLRIVDDVILTGATQVPSDITEPGVYSSTLKAMPAGDWRRRLALIRKLDRLEQRLRALEKPDNDKGDRA</sequence>
<keyword evidence="5 7" id="KW-0443">Lipid metabolism</keyword>
<feature type="active site" description="Proton acceptor" evidence="7">
    <location>
        <position position="237"/>
    </location>
</feature>
<comment type="caution">
    <text evidence="10">The sequence shown here is derived from an EMBL/GenBank/DDBJ whole genome shotgun (WGS) entry which is preliminary data.</text>
</comment>
<comment type="catalytic activity">
    <reaction evidence="7">
        <text>a UDP-3-O-[(3R)-3-hydroxyacyl]-alpha-D-glucosamine + a (3R)-hydroxyacyl-[ACP] = a UDP-2-N,3-O-bis[(3R)-3-hydroxyacyl]-alpha-D-glucosamine + holo-[ACP] + H(+)</text>
        <dbReference type="Rhea" id="RHEA:53836"/>
        <dbReference type="Rhea" id="RHEA-COMP:9685"/>
        <dbReference type="Rhea" id="RHEA-COMP:9945"/>
        <dbReference type="ChEBI" id="CHEBI:15378"/>
        <dbReference type="ChEBI" id="CHEBI:64479"/>
        <dbReference type="ChEBI" id="CHEBI:78827"/>
        <dbReference type="ChEBI" id="CHEBI:137740"/>
        <dbReference type="ChEBI" id="CHEBI:137748"/>
        <dbReference type="EC" id="2.3.1.191"/>
    </reaction>
</comment>
<proteinExistence type="inferred from homology"/>
<dbReference type="Gene3D" id="3.40.1390.10">
    <property type="entry name" value="MurE/MurF, N-terminal domain"/>
    <property type="match status" value="1"/>
</dbReference>
<evidence type="ECO:0000313" key="11">
    <source>
        <dbReference type="Proteomes" id="UP001259982"/>
    </source>
</evidence>
<dbReference type="Pfam" id="PF25087">
    <property type="entry name" value="GMPPB_C"/>
    <property type="match status" value="1"/>
</dbReference>
<dbReference type="InterPro" id="IPR020573">
    <property type="entry name" value="UDP_GlcNAc_AcTrfase_non-rep"/>
</dbReference>
<evidence type="ECO:0000256" key="7">
    <source>
        <dbReference type="HAMAP-Rule" id="MF_00523"/>
    </source>
</evidence>
<dbReference type="RefSeq" id="WP_311657045.1">
    <property type="nucleotide sequence ID" value="NZ_JAVRHY010000002.1"/>
</dbReference>
<dbReference type="SUPFAM" id="SSF51161">
    <property type="entry name" value="Trimeric LpxA-like enzymes"/>
    <property type="match status" value="1"/>
</dbReference>
<dbReference type="NCBIfam" id="NF002060">
    <property type="entry name" value="PRK00892.1"/>
    <property type="match status" value="1"/>
</dbReference>
<comment type="similarity">
    <text evidence="7">Belongs to the transferase hexapeptide repeat family. LpxD subfamily.</text>
</comment>
<comment type="pathway">
    <text evidence="7">Bacterial outer membrane biogenesis; LPS lipid A biosynthesis.</text>
</comment>
<dbReference type="PANTHER" id="PTHR43378:SF2">
    <property type="entry name" value="UDP-3-O-ACYLGLUCOSAMINE N-ACYLTRANSFERASE 1, MITOCHONDRIAL-RELATED"/>
    <property type="match status" value="1"/>
</dbReference>
<evidence type="ECO:0000313" key="10">
    <source>
        <dbReference type="EMBL" id="MDT0617331.1"/>
    </source>
</evidence>
<protein>
    <recommendedName>
        <fullName evidence="7">UDP-3-O-acylglucosamine N-acyltransferase</fullName>
        <ecNumber evidence="7">2.3.1.191</ecNumber>
    </recommendedName>
</protein>
<dbReference type="PANTHER" id="PTHR43378">
    <property type="entry name" value="UDP-3-O-ACYLGLUCOSAMINE N-ACYLTRANSFERASE"/>
    <property type="match status" value="1"/>
</dbReference>
<dbReference type="InterPro" id="IPR011004">
    <property type="entry name" value="Trimer_LpxA-like_sf"/>
</dbReference>
<feature type="domain" description="UDP-3-O-[3-hydroxymyristoyl] glucosamine N-acyltransferase non-repeat region" evidence="8">
    <location>
        <begin position="24"/>
        <end position="88"/>
    </location>
</feature>
<evidence type="ECO:0000256" key="2">
    <source>
        <dbReference type="ARBA" id="ARBA00022556"/>
    </source>
</evidence>
<dbReference type="Pfam" id="PF04613">
    <property type="entry name" value="LpxD"/>
    <property type="match status" value="1"/>
</dbReference>
<evidence type="ECO:0000259" key="8">
    <source>
        <dbReference type="Pfam" id="PF04613"/>
    </source>
</evidence>
<evidence type="ECO:0000259" key="9">
    <source>
        <dbReference type="Pfam" id="PF25087"/>
    </source>
</evidence>
<reference evidence="10 11" key="1">
    <citation type="submission" date="2023-09" db="EMBL/GenBank/DDBJ databases">
        <authorList>
            <person name="Rey-Velasco X."/>
        </authorList>
    </citation>
    <scope>NUCLEOTIDE SEQUENCE [LARGE SCALE GENOMIC DNA]</scope>
    <source>
        <strain evidence="10 11">P385</strain>
    </source>
</reference>
<keyword evidence="11" id="KW-1185">Reference proteome</keyword>
<dbReference type="NCBIfam" id="TIGR01853">
    <property type="entry name" value="lipid_A_lpxD"/>
    <property type="match status" value="1"/>
</dbReference>
<organism evidence="10 11">
    <name type="scientific">Spectribacter acetivorans</name>
    <dbReference type="NCBI Taxonomy" id="3075603"/>
    <lineage>
        <taxon>Bacteria</taxon>
        <taxon>Pseudomonadati</taxon>
        <taxon>Pseudomonadota</taxon>
        <taxon>Gammaproteobacteria</taxon>
        <taxon>Salinisphaerales</taxon>
        <taxon>Salinisphaeraceae</taxon>
        <taxon>Spectribacter</taxon>
    </lineage>
</organism>
<dbReference type="InterPro" id="IPR056729">
    <property type="entry name" value="GMPPB_C"/>
</dbReference>
<keyword evidence="6 7" id="KW-0012">Acyltransferase</keyword>
<feature type="domain" description="Mannose-1-phosphate guanyltransferase C-terminal" evidence="9">
    <location>
        <begin position="100"/>
        <end position="177"/>
    </location>
</feature>
<evidence type="ECO:0000256" key="6">
    <source>
        <dbReference type="ARBA" id="ARBA00023315"/>
    </source>
</evidence>
<dbReference type="EMBL" id="JAVRHY010000002">
    <property type="protein sequence ID" value="MDT0617331.1"/>
    <property type="molecule type" value="Genomic_DNA"/>
</dbReference>
<keyword evidence="2 7" id="KW-0441">Lipid A biosynthesis</keyword>
<evidence type="ECO:0000256" key="5">
    <source>
        <dbReference type="ARBA" id="ARBA00023098"/>
    </source>
</evidence>
<dbReference type="CDD" id="cd03352">
    <property type="entry name" value="LbH_LpxD"/>
    <property type="match status" value="1"/>
</dbReference>
<evidence type="ECO:0000256" key="3">
    <source>
        <dbReference type="ARBA" id="ARBA00022679"/>
    </source>
</evidence>
<name>A0ABU3B4F8_9GAMM</name>
<dbReference type="HAMAP" id="MF_00523">
    <property type="entry name" value="LpxD"/>
    <property type="match status" value="1"/>
</dbReference>
<dbReference type="Proteomes" id="UP001259982">
    <property type="component" value="Unassembled WGS sequence"/>
</dbReference>
<keyword evidence="4 7" id="KW-0677">Repeat</keyword>
<dbReference type="GO" id="GO:0103118">
    <property type="term" value="F:UDP-3-O-[(3R)-3-hydroxyacyl]-glucosamine N-acyltransferase activity"/>
    <property type="evidence" value="ECO:0007669"/>
    <property type="project" value="UniProtKB-EC"/>
</dbReference>
<evidence type="ECO:0000256" key="1">
    <source>
        <dbReference type="ARBA" id="ARBA00022516"/>
    </source>
</evidence>